<dbReference type="GO" id="GO:0050080">
    <property type="term" value="F:malonyl-CoA decarboxylase activity"/>
    <property type="evidence" value="ECO:0007669"/>
    <property type="project" value="InterPro"/>
</dbReference>
<name>A0AAD3HQ09_9CHLO</name>
<evidence type="ECO:0000313" key="3">
    <source>
        <dbReference type="EMBL" id="GFR48440.1"/>
    </source>
</evidence>
<dbReference type="GO" id="GO:0005759">
    <property type="term" value="C:mitochondrial matrix"/>
    <property type="evidence" value="ECO:0007669"/>
    <property type="project" value="TreeGrafter"/>
</dbReference>
<comment type="caution">
    <text evidence="3">The sequence shown here is derived from an EMBL/GenBank/DDBJ whole genome shotgun (WGS) entry which is preliminary data.</text>
</comment>
<dbReference type="GO" id="GO:0006633">
    <property type="term" value="P:fatty acid biosynthetic process"/>
    <property type="evidence" value="ECO:0007669"/>
    <property type="project" value="InterPro"/>
</dbReference>
<gene>
    <name evidence="3" type="ORF">Agub_g10340</name>
</gene>
<feature type="region of interest" description="Disordered" evidence="1">
    <location>
        <begin position="22"/>
        <end position="52"/>
    </location>
</feature>
<feature type="compositionally biased region" description="Low complexity" evidence="1">
    <location>
        <begin position="26"/>
        <end position="39"/>
    </location>
</feature>
<dbReference type="InterPro" id="IPR007956">
    <property type="entry name" value="Malonyl_CoA_deC_C"/>
</dbReference>
<protein>
    <recommendedName>
        <fullName evidence="2">Malonyl-CoA decarboxylase C-terminal domain-containing protein</fullName>
    </recommendedName>
</protein>
<dbReference type="InterPro" id="IPR042303">
    <property type="entry name" value="Malonyl_CoA_deC_C_sf"/>
</dbReference>
<dbReference type="PANTHER" id="PTHR28641">
    <property type="match status" value="1"/>
</dbReference>
<dbReference type="PANTHER" id="PTHR28641:SF1">
    <property type="entry name" value="MALONYL-COA DECARBOXYLASE, MITOCHONDRIAL"/>
    <property type="match status" value="1"/>
</dbReference>
<accession>A0AAD3HQ09</accession>
<feature type="non-terminal residue" evidence="3">
    <location>
        <position position="178"/>
    </location>
</feature>
<reference evidence="3 4" key="1">
    <citation type="journal article" date="2021" name="Sci. Rep.">
        <title>Genome sequencing of the multicellular alga Astrephomene provides insights into convergent evolution of germ-soma differentiation.</title>
        <authorList>
            <person name="Yamashita S."/>
            <person name="Yamamoto K."/>
            <person name="Matsuzaki R."/>
            <person name="Suzuki S."/>
            <person name="Yamaguchi H."/>
            <person name="Hirooka S."/>
            <person name="Minakuchi Y."/>
            <person name="Miyagishima S."/>
            <person name="Kawachi M."/>
            <person name="Toyoda A."/>
            <person name="Nozaki H."/>
        </authorList>
    </citation>
    <scope>NUCLEOTIDE SEQUENCE [LARGE SCALE GENOMIC DNA]</scope>
    <source>
        <strain evidence="3 4">NIES-4017</strain>
    </source>
</reference>
<keyword evidence="4" id="KW-1185">Reference proteome</keyword>
<evidence type="ECO:0000259" key="2">
    <source>
        <dbReference type="Pfam" id="PF05292"/>
    </source>
</evidence>
<evidence type="ECO:0000256" key="1">
    <source>
        <dbReference type="SAM" id="MobiDB-lite"/>
    </source>
</evidence>
<evidence type="ECO:0000313" key="4">
    <source>
        <dbReference type="Proteomes" id="UP001054857"/>
    </source>
</evidence>
<feature type="domain" description="Malonyl-CoA decarboxylase C-terminal" evidence="2">
    <location>
        <begin position="70"/>
        <end position="150"/>
    </location>
</feature>
<dbReference type="Gene3D" id="3.40.630.150">
    <property type="entry name" value="Malonyl-CoA decarboxylase, catalytic domain"/>
    <property type="match status" value="1"/>
</dbReference>
<dbReference type="EMBL" id="BMAR01000023">
    <property type="protein sequence ID" value="GFR48440.1"/>
    <property type="molecule type" value="Genomic_DNA"/>
</dbReference>
<dbReference type="GO" id="GO:2001294">
    <property type="term" value="P:malonyl-CoA catabolic process"/>
    <property type="evidence" value="ECO:0007669"/>
    <property type="project" value="TreeGrafter"/>
</dbReference>
<proteinExistence type="predicted"/>
<dbReference type="AlphaFoldDB" id="A0AAD3HQ09"/>
<dbReference type="Proteomes" id="UP001054857">
    <property type="component" value="Unassembled WGS sequence"/>
</dbReference>
<dbReference type="InterPro" id="IPR038917">
    <property type="entry name" value="Malonyl_CoA_deC"/>
</dbReference>
<sequence>GVPAAAAAATALSWLLEDDRWLRPPSASSGGSSGAAAAAVPHEDQASAPAALGEDRVAAPPGVVDCEQEQQQQQQEPGDVMEAEWVLRPLLLRLAARYLLAEKRRRFALCPVAHFHLRNGASCWRLNWRSDMGPLGLQRSFGIMVNYDYQLGAVYDNNRKYLLQHEVQAHPRVLELLQ</sequence>
<dbReference type="GO" id="GO:0005782">
    <property type="term" value="C:peroxisomal matrix"/>
    <property type="evidence" value="ECO:0007669"/>
    <property type="project" value="TreeGrafter"/>
</dbReference>
<dbReference type="GO" id="GO:0006085">
    <property type="term" value="P:acetyl-CoA biosynthetic process"/>
    <property type="evidence" value="ECO:0007669"/>
    <property type="project" value="TreeGrafter"/>
</dbReference>
<dbReference type="Pfam" id="PF05292">
    <property type="entry name" value="MCD"/>
    <property type="match status" value="1"/>
</dbReference>
<organism evidence="3 4">
    <name type="scientific">Astrephomene gubernaculifera</name>
    <dbReference type="NCBI Taxonomy" id="47775"/>
    <lineage>
        <taxon>Eukaryota</taxon>
        <taxon>Viridiplantae</taxon>
        <taxon>Chlorophyta</taxon>
        <taxon>core chlorophytes</taxon>
        <taxon>Chlorophyceae</taxon>
        <taxon>CS clade</taxon>
        <taxon>Chlamydomonadales</taxon>
        <taxon>Astrephomenaceae</taxon>
        <taxon>Astrephomene</taxon>
    </lineage>
</organism>